<keyword evidence="2 7" id="KW-0436">Ligase</keyword>
<dbReference type="RefSeq" id="YP_009903744.1">
    <property type="nucleotide sequence ID" value="NC_049849.1"/>
</dbReference>
<evidence type="ECO:0000256" key="1">
    <source>
        <dbReference type="ARBA" id="ARBA00012722"/>
    </source>
</evidence>
<sequence length="638" mass="70983">MTIKFSELTLAQKKTLYKKACESYYAGESGRGPKQSTVMTDAQFDRLEDLIKAEQPDWVGLKRTNTNAIGKKEKVKLPHFMPSLNKAYPEHVEARSKHLEGNSVVIMDKLDGSSIYAQYKGNKCVKLITRGDGITGKDISFLIPHLNLPKIQNDGVTAFRIEALMKNSVFAKKYAKLKDKDGEPLYSNPRNLVAGILNRKLDHKTDKGQLLDIDLVVLGVFAEPIKYGLEWARKVGLSTVQYSVISKSKAKAEQLSKLLEARRAKSDYAMDGLVVIGSEQVFNYESSDKPKWTWAFKENLTEDTAPDALVKRIIWQQSHSNRLIPKVEIEPVEIDGVTIKFATVHNAKWMVDRKIGPGAVIKIVRSGDVIPKIIAVVKPGKLQLPDVDYVTKGVHFVATEATTESSAKKIERFLKAVGIEGWKQSSIEKHLETMATIDDYIIVAGMGAKDAERALLDIGVGTAAAKKLAAELQKLNGISVIKLMAGSGIFDAGVGERRLTELAKHIKVSNWFKYSRTEFQLRILEIQGFGEALAKEIAWGVHKFRVSYNEWKSYIDIKLLIKTEKKAKPTSLDYLGVKACWTGYRAPEQEAEIIAGGGEVVSFTGKTTHLFYKEGGKTSSKIAKAGDRAMTWEQFKGQ</sequence>
<keyword evidence="4" id="KW-0520">NAD</keyword>
<evidence type="ECO:0000256" key="2">
    <source>
        <dbReference type="ARBA" id="ARBA00022598"/>
    </source>
</evidence>
<dbReference type="GO" id="GO:0006260">
    <property type="term" value="P:DNA replication"/>
    <property type="evidence" value="ECO:0007669"/>
    <property type="project" value="UniProtKB-KW"/>
</dbReference>
<dbReference type="Pfam" id="PF03120">
    <property type="entry name" value="OB_DNA_ligase"/>
    <property type="match status" value="1"/>
</dbReference>
<dbReference type="SUPFAM" id="SSF50249">
    <property type="entry name" value="Nucleic acid-binding proteins"/>
    <property type="match status" value="1"/>
</dbReference>
<dbReference type="SUPFAM" id="SSF56091">
    <property type="entry name" value="DNA ligase/mRNA capping enzyme, catalytic domain"/>
    <property type="match status" value="1"/>
</dbReference>
<name>A0A514CSV6_9CAUD</name>
<reference evidence="7 8" key="1">
    <citation type="submission" date="2019-06" db="EMBL/GenBank/DDBJ databases">
        <authorList>
            <person name="Kincaid V.D."/>
            <person name="Fuller A."/>
            <person name="Hodges K."/>
            <person name="Bansal M."/>
            <person name="Essig J."/>
            <person name="Johnson A."/>
        </authorList>
    </citation>
    <scope>NUCLEOTIDE SEQUENCE [LARGE SCALE GENOMIC DNA]</scope>
</reference>
<dbReference type="SMART" id="SM00532">
    <property type="entry name" value="LIGANc"/>
    <property type="match status" value="1"/>
</dbReference>
<evidence type="ECO:0000313" key="7">
    <source>
        <dbReference type="EMBL" id="QDH83545.1"/>
    </source>
</evidence>
<dbReference type="InterPro" id="IPR013840">
    <property type="entry name" value="DNAligase_N"/>
</dbReference>
<keyword evidence="8" id="KW-1185">Reference proteome</keyword>
<evidence type="ECO:0000256" key="3">
    <source>
        <dbReference type="ARBA" id="ARBA00022705"/>
    </source>
</evidence>
<evidence type="ECO:0000256" key="5">
    <source>
        <dbReference type="ARBA" id="ARBA00034005"/>
    </source>
</evidence>
<dbReference type="InterPro" id="IPR004150">
    <property type="entry name" value="NAD_DNA_ligase_OB"/>
</dbReference>
<dbReference type="Gene3D" id="2.40.50.140">
    <property type="entry name" value="Nucleic acid-binding proteins"/>
    <property type="match status" value="1"/>
</dbReference>
<feature type="domain" description="NAD-dependent DNA ligase N-terminal" evidence="6">
    <location>
        <begin position="5"/>
        <end position="401"/>
    </location>
</feature>
<dbReference type="InterPro" id="IPR013839">
    <property type="entry name" value="DNAligase_adenylation"/>
</dbReference>
<dbReference type="EC" id="6.5.1.2" evidence="1"/>
<dbReference type="Gene3D" id="3.30.470.30">
    <property type="entry name" value="DNA ligase/mRNA capping enzyme"/>
    <property type="match status" value="1"/>
</dbReference>
<dbReference type="InterPro" id="IPR012340">
    <property type="entry name" value="NA-bd_OB-fold"/>
</dbReference>
<dbReference type="EMBL" id="MN094788">
    <property type="protein sequence ID" value="QDH83545.1"/>
    <property type="molecule type" value="Genomic_DNA"/>
</dbReference>
<evidence type="ECO:0000313" key="8">
    <source>
        <dbReference type="Proteomes" id="UP000320799"/>
    </source>
</evidence>
<protein>
    <recommendedName>
        <fullName evidence="1">DNA ligase (NAD(+))</fullName>
        <ecNumber evidence="1">6.5.1.2</ecNumber>
    </recommendedName>
</protein>
<organism evidence="7 8">
    <name type="scientific">Achromobacter phage Motura</name>
    <dbReference type="NCBI Taxonomy" id="2591403"/>
    <lineage>
        <taxon>Viruses</taxon>
        <taxon>Duplodnaviria</taxon>
        <taxon>Heunggongvirae</taxon>
        <taxon>Uroviricota</taxon>
        <taxon>Caudoviricetes</taxon>
        <taxon>Moturavirus</taxon>
        <taxon>Moturavirus motura</taxon>
    </lineage>
</organism>
<dbReference type="GO" id="GO:0006281">
    <property type="term" value="P:DNA repair"/>
    <property type="evidence" value="ECO:0007669"/>
    <property type="project" value="InterPro"/>
</dbReference>
<accession>A0A514CSV6</accession>
<dbReference type="GO" id="GO:0003911">
    <property type="term" value="F:DNA ligase (NAD+) activity"/>
    <property type="evidence" value="ECO:0007669"/>
    <property type="project" value="UniProtKB-EC"/>
</dbReference>
<dbReference type="Proteomes" id="UP000320799">
    <property type="component" value="Segment"/>
</dbReference>
<comment type="catalytic activity">
    <reaction evidence="5">
        <text>NAD(+) + (deoxyribonucleotide)n-3'-hydroxyl + 5'-phospho-(deoxyribonucleotide)m = (deoxyribonucleotide)n+m + AMP + beta-nicotinamide D-nucleotide.</text>
        <dbReference type="EC" id="6.5.1.2"/>
    </reaction>
</comment>
<evidence type="ECO:0000256" key="4">
    <source>
        <dbReference type="ARBA" id="ARBA00023027"/>
    </source>
</evidence>
<dbReference type="KEGG" id="vg:56136020"/>
<dbReference type="GeneID" id="56136020"/>
<evidence type="ECO:0000259" key="6">
    <source>
        <dbReference type="SMART" id="SM00532"/>
    </source>
</evidence>
<dbReference type="Pfam" id="PF01653">
    <property type="entry name" value="DNA_ligase_aden"/>
    <property type="match status" value="1"/>
</dbReference>
<proteinExistence type="predicted"/>
<keyword evidence="3" id="KW-0235">DNA replication</keyword>